<keyword evidence="2" id="KW-1185">Reference proteome</keyword>
<dbReference type="Proteomes" id="UP000199306">
    <property type="component" value="Unassembled WGS sequence"/>
</dbReference>
<dbReference type="AlphaFoldDB" id="A0A1I5RPX1"/>
<organism evidence="1 2">
    <name type="scientific">Pseudarcicella hirudinis</name>
    <dbReference type="NCBI Taxonomy" id="1079859"/>
    <lineage>
        <taxon>Bacteria</taxon>
        <taxon>Pseudomonadati</taxon>
        <taxon>Bacteroidota</taxon>
        <taxon>Cytophagia</taxon>
        <taxon>Cytophagales</taxon>
        <taxon>Flectobacillaceae</taxon>
        <taxon>Pseudarcicella</taxon>
    </lineage>
</organism>
<name>A0A1I5RPX1_9BACT</name>
<evidence type="ECO:0000313" key="2">
    <source>
        <dbReference type="Proteomes" id="UP000199306"/>
    </source>
</evidence>
<protein>
    <submittedName>
        <fullName evidence="1">Uncharacterized protein</fullName>
    </submittedName>
</protein>
<dbReference type="STRING" id="1079859.SAMN04515674_104180"/>
<accession>A0A1I5RPX1</accession>
<reference evidence="1 2" key="1">
    <citation type="submission" date="2016-10" db="EMBL/GenBank/DDBJ databases">
        <authorList>
            <person name="de Groot N.N."/>
        </authorList>
    </citation>
    <scope>NUCLEOTIDE SEQUENCE [LARGE SCALE GENOMIC DNA]</scope>
    <source>
        <strain evidence="2">E92,LMG 26720,CCM 7988</strain>
    </source>
</reference>
<proteinExistence type="predicted"/>
<sequence>MKSKVLEKIKGNLSPEEIKKAMIFWQPEKLSAGQMIQLGNFSSKMPFNGTVAFIDLEPTANWGHACKYFLIDENIEKIQKIDAQFPPFADNNTNFLLLSRYGVIPSDEKNFNPF</sequence>
<gene>
    <name evidence="1" type="ORF">SAMN04515674_104180</name>
</gene>
<dbReference type="EMBL" id="FOXH01000004">
    <property type="protein sequence ID" value="SFP60450.1"/>
    <property type="molecule type" value="Genomic_DNA"/>
</dbReference>
<evidence type="ECO:0000313" key="1">
    <source>
        <dbReference type="EMBL" id="SFP60450.1"/>
    </source>
</evidence>
<dbReference type="RefSeq" id="WP_177219346.1">
    <property type="nucleotide sequence ID" value="NZ_JBHLXN010000001.1"/>
</dbReference>